<keyword evidence="3" id="KW-1185">Reference proteome</keyword>
<dbReference type="AlphaFoldDB" id="A0AAN8TB86"/>
<dbReference type="EMBL" id="JBANQN010000008">
    <property type="protein sequence ID" value="KAK6781982.1"/>
    <property type="molecule type" value="Genomic_DNA"/>
</dbReference>
<dbReference type="Proteomes" id="UP001371456">
    <property type="component" value="Unassembled WGS sequence"/>
</dbReference>
<name>A0AAN8TB86_SOLBU</name>
<sequence>MENNELNNNNNPLPPHQVEEQFDEVTPQCDRILRDYAKPDYFEGESIVRRPPIETNNFEIRTGLIQTIQNLCQITSDVIEDPYTHQFEFLELVETYKCNGVTTDAIRLQIFPSSLKGEAKTWL</sequence>
<evidence type="ECO:0000313" key="3">
    <source>
        <dbReference type="Proteomes" id="UP001371456"/>
    </source>
</evidence>
<gene>
    <name evidence="2" type="ORF">RDI58_019778</name>
</gene>
<evidence type="ECO:0000256" key="1">
    <source>
        <dbReference type="SAM" id="MobiDB-lite"/>
    </source>
</evidence>
<comment type="caution">
    <text evidence="2">The sequence shown here is derived from an EMBL/GenBank/DDBJ whole genome shotgun (WGS) entry which is preliminary data.</text>
</comment>
<proteinExistence type="predicted"/>
<feature type="compositionally biased region" description="Low complexity" evidence="1">
    <location>
        <begin position="1"/>
        <end position="11"/>
    </location>
</feature>
<evidence type="ECO:0000313" key="2">
    <source>
        <dbReference type="EMBL" id="KAK6781982.1"/>
    </source>
</evidence>
<accession>A0AAN8TB86</accession>
<protein>
    <submittedName>
        <fullName evidence="2">Uncharacterized protein</fullName>
    </submittedName>
</protein>
<organism evidence="2 3">
    <name type="scientific">Solanum bulbocastanum</name>
    <name type="common">Wild potato</name>
    <dbReference type="NCBI Taxonomy" id="147425"/>
    <lineage>
        <taxon>Eukaryota</taxon>
        <taxon>Viridiplantae</taxon>
        <taxon>Streptophyta</taxon>
        <taxon>Embryophyta</taxon>
        <taxon>Tracheophyta</taxon>
        <taxon>Spermatophyta</taxon>
        <taxon>Magnoliopsida</taxon>
        <taxon>eudicotyledons</taxon>
        <taxon>Gunneridae</taxon>
        <taxon>Pentapetalae</taxon>
        <taxon>asterids</taxon>
        <taxon>lamiids</taxon>
        <taxon>Solanales</taxon>
        <taxon>Solanaceae</taxon>
        <taxon>Solanoideae</taxon>
        <taxon>Solaneae</taxon>
        <taxon>Solanum</taxon>
    </lineage>
</organism>
<reference evidence="2 3" key="1">
    <citation type="submission" date="2024-02" db="EMBL/GenBank/DDBJ databases">
        <title>de novo genome assembly of Solanum bulbocastanum strain 11H21.</title>
        <authorList>
            <person name="Hosaka A.J."/>
        </authorList>
    </citation>
    <scope>NUCLEOTIDE SEQUENCE [LARGE SCALE GENOMIC DNA]</scope>
    <source>
        <tissue evidence="2">Young leaves</tissue>
    </source>
</reference>
<feature type="region of interest" description="Disordered" evidence="1">
    <location>
        <begin position="1"/>
        <end position="21"/>
    </location>
</feature>